<accession>A0AA35XF94</accession>
<comment type="similarity">
    <text evidence="1">Belongs to the CoA-transferase III family.</text>
</comment>
<dbReference type="InterPro" id="IPR050483">
    <property type="entry name" value="CoA-transferase_III_domain"/>
</dbReference>
<dbReference type="InterPro" id="IPR003673">
    <property type="entry name" value="CoA-Trfase_fam_III"/>
</dbReference>
<dbReference type="SUPFAM" id="SSF89796">
    <property type="entry name" value="CoA-transferase family III (CaiB/BaiF)"/>
    <property type="match status" value="1"/>
</dbReference>
<gene>
    <name evidence="3" type="ORF">GBAR_LOCUS27134</name>
</gene>
<sequence length="408" mass="45138">MPYQTLTNIRVIDATTGIAGPYCGKMLADYGAEVIKLELPAAPDHSRDVGAFPDGIPHPEKSALYLHLNAGKKGITLDPSTEDGKRIFTELASQSDVVLESFRPGQMAEWGIGYHDLRQNRSGLVMTSVTPYGQSGPHKDYQFTELTIFASGGGMHREGLPEREPLRYGAEIAQYFSGTTAAAASMIALFGVATHGEGEWIDISMQECMAGHPHQAGRRAPWIYGNEPDPRKPPRLAAAGMREPYAVGSFHCKDGYVSFLPLGSRMWPQLARMIDRPDLIDNPHYRSADDRTERREELEAIFQAWFNDHTRLQIFAAGQREGLPCAPIMESHEALENPHFRDRSYFVDLMHPDAGSLTYTGLPFRLSDTPVAPNTPAPRLGQHNDQIYADLLNITAPELAQLRSKGVV</sequence>
<proteinExistence type="inferred from homology"/>
<dbReference type="Proteomes" id="UP001174909">
    <property type="component" value="Unassembled WGS sequence"/>
</dbReference>
<evidence type="ECO:0000256" key="1">
    <source>
        <dbReference type="ARBA" id="ARBA00008383"/>
    </source>
</evidence>
<dbReference type="AlphaFoldDB" id="A0AA35XF94"/>
<dbReference type="PANTHER" id="PTHR48207">
    <property type="entry name" value="SUCCINATE--HYDROXYMETHYLGLUTARATE COA-TRANSFERASE"/>
    <property type="match status" value="1"/>
</dbReference>
<dbReference type="InterPro" id="IPR023606">
    <property type="entry name" value="CoA-Trfase_III_dom_1_sf"/>
</dbReference>
<evidence type="ECO:0000256" key="2">
    <source>
        <dbReference type="ARBA" id="ARBA00022679"/>
    </source>
</evidence>
<evidence type="ECO:0000313" key="3">
    <source>
        <dbReference type="EMBL" id="CAI8049300.1"/>
    </source>
</evidence>
<keyword evidence="2" id="KW-0808">Transferase</keyword>
<dbReference type="PANTHER" id="PTHR48207:SF3">
    <property type="entry name" value="SUCCINATE--HYDROXYMETHYLGLUTARATE COA-TRANSFERASE"/>
    <property type="match status" value="1"/>
</dbReference>
<name>A0AA35XF94_GEOBA</name>
<dbReference type="Gene3D" id="3.30.1540.10">
    <property type="entry name" value="formyl-coa transferase, domain 3"/>
    <property type="match status" value="1"/>
</dbReference>
<dbReference type="Pfam" id="PF02515">
    <property type="entry name" value="CoA_transf_3"/>
    <property type="match status" value="1"/>
</dbReference>
<comment type="caution">
    <text evidence="3">The sequence shown here is derived from an EMBL/GenBank/DDBJ whole genome shotgun (WGS) entry which is preliminary data.</text>
</comment>
<dbReference type="EMBL" id="CASHTH010003785">
    <property type="protein sequence ID" value="CAI8049300.1"/>
    <property type="molecule type" value="Genomic_DNA"/>
</dbReference>
<keyword evidence="4" id="KW-1185">Reference proteome</keyword>
<dbReference type="InterPro" id="IPR044855">
    <property type="entry name" value="CoA-Trfase_III_dom3_sf"/>
</dbReference>
<dbReference type="Gene3D" id="3.40.50.10540">
    <property type="entry name" value="Crotonobetainyl-coa:carnitine coa-transferase, domain 1"/>
    <property type="match status" value="1"/>
</dbReference>
<protein>
    <submittedName>
        <fullName evidence="3">Succinyl-CoA--D-citramalate CoA-transferase</fullName>
    </submittedName>
</protein>
<organism evidence="3 4">
    <name type="scientific">Geodia barretti</name>
    <name type="common">Barrett's horny sponge</name>
    <dbReference type="NCBI Taxonomy" id="519541"/>
    <lineage>
        <taxon>Eukaryota</taxon>
        <taxon>Metazoa</taxon>
        <taxon>Porifera</taxon>
        <taxon>Demospongiae</taxon>
        <taxon>Heteroscleromorpha</taxon>
        <taxon>Tetractinellida</taxon>
        <taxon>Astrophorina</taxon>
        <taxon>Geodiidae</taxon>
        <taxon>Geodia</taxon>
    </lineage>
</organism>
<dbReference type="GO" id="GO:0008410">
    <property type="term" value="F:CoA-transferase activity"/>
    <property type="evidence" value="ECO:0007669"/>
    <property type="project" value="TreeGrafter"/>
</dbReference>
<evidence type="ECO:0000313" key="4">
    <source>
        <dbReference type="Proteomes" id="UP001174909"/>
    </source>
</evidence>
<reference evidence="3" key="1">
    <citation type="submission" date="2023-03" db="EMBL/GenBank/DDBJ databases">
        <authorList>
            <person name="Steffen K."/>
            <person name="Cardenas P."/>
        </authorList>
    </citation>
    <scope>NUCLEOTIDE SEQUENCE</scope>
</reference>